<dbReference type="STRING" id="1720063.SAMN05216217_10697"/>
<dbReference type="PIRSF" id="PIRSF006305">
    <property type="entry name" value="Maf"/>
    <property type="match status" value="1"/>
</dbReference>
<keyword evidence="4" id="KW-0963">Cytoplasm</keyword>
<comment type="catalytic activity">
    <reaction evidence="4">
        <text>UTP + H2O = UMP + diphosphate + H(+)</text>
        <dbReference type="Rhea" id="RHEA:29395"/>
        <dbReference type="ChEBI" id="CHEBI:15377"/>
        <dbReference type="ChEBI" id="CHEBI:15378"/>
        <dbReference type="ChEBI" id="CHEBI:33019"/>
        <dbReference type="ChEBI" id="CHEBI:46398"/>
        <dbReference type="ChEBI" id="CHEBI:57865"/>
        <dbReference type="EC" id="3.6.1.9"/>
    </reaction>
</comment>
<dbReference type="GO" id="GO:0009117">
    <property type="term" value="P:nucleotide metabolic process"/>
    <property type="evidence" value="ECO:0007669"/>
    <property type="project" value="UniProtKB-KW"/>
</dbReference>
<evidence type="ECO:0000256" key="4">
    <source>
        <dbReference type="HAMAP-Rule" id="MF_00528"/>
    </source>
</evidence>
<dbReference type="GO" id="GO:0005737">
    <property type="term" value="C:cytoplasm"/>
    <property type="evidence" value="ECO:0007669"/>
    <property type="project" value="UniProtKB-SubCell"/>
</dbReference>
<dbReference type="NCBIfam" id="TIGR00172">
    <property type="entry name" value="maf"/>
    <property type="match status" value="1"/>
</dbReference>
<dbReference type="RefSeq" id="WP_093474997.1">
    <property type="nucleotide sequence ID" value="NZ_FOUI01000006.1"/>
</dbReference>
<dbReference type="PANTHER" id="PTHR43213">
    <property type="entry name" value="BIFUNCTIONAL DTTP/UTP PYROPHOSPHATASE/METHYLTRANSFERASE PROTEIN-RELATED"/>
    <property type="match status" value="1"/>
</dbReference>
<feature type="site" description="Important for substrate specificity" evidence="4">
    <location>
        <position position="73"/>
    </location>
</feature>
<dbReference type="EC" id="3.6.1.9" evidence="4"/>
<dbReference type="EMBL" id="FOUI01000006">
    <property type="protein sequence ID" value="SFM49264.1"/>
    <property type="molecule type" value="Genomic_DNA"/>
</dbReference>
<keyword evidence="3 4" id="KW-0546">Nucleotide metabolism</keyword>
<keyword evidence="6" id="KW-1185">Reference proteome</keyword>
<gene>
    <name evidence="5" type="ORF">SAMN05216217_10697</name>
</gene>
<dbReference type="SUPFAM" id="SSF52972">
    <property type="entry name" value="ITPase-like"/>
    <property type="match status" value="1"/>
</dbReference>
<sequence>MSTEMLVLASASPRRRELLAQIGVPVQVQPADVDERVLDGETPLAYVERIARTKLDAGLRAAAPDAVVLAADTAVVLDQRILGKPKDAEDAKNMLAALSGRCHQVITAVVVGQGTRQRSAVVSSHVTFARLDAATIEAYWQTAEPRDKAGAYAIQGLAAVFIERLEGSYSGVVGLPLKETAELLQEFAIPCWQTLAG</sequence>
<comment type="similarity">
    <text evidence="4">Belongs to the Maf family. YhdE subfamily.</text>
</comment>
<feature type="site" description="Important for substrate specificity" evidence="4">
    <location>
        <position position="155"/>
    </location>
</feature>
<dbReference type="Gene3D" id="3.90.950.10">
    <property type="match status" value="1"/>
</dbReference>
<evidence type="ECO:0000313" key="6">
    <source>
        <dbReference type="Proteomes" id="UP000243629"/>
    </source>
</evidence>
<name>A0A1I4RAD6_9GAMM</name>
<comment type="catalytic activity">
    <reaction evidence="4">
        <text>dTTP + H2O = dTMP + diphosphate + H(+)</text>
        <dbReference type="Rhea" id="RHEA:28534"/>
        <dbReference type="ChEBI" id="CHEBI:15377"/>
        <dbReference type="ChEBI" id="CHEBI:15378"/>
        <dbReference type="ChEBI" id="CHEBI:33019"/>
        <dbReference type="ChEBI" id="CHEBI:37568"/>
        <dbReference type="ChEBI" id="CHEBI:63528"/>
        <dbReference type="EC" id="3.6.1.9"/>
    </reaction>
</comment>
<reference evidence="6" key="1">
    <citation type="submission" date="2016-10" db="EMBL/GenBank/DDBJ databases">
        <authorList>
            <person name="Varghese N."/>
            <person name="Submissions S."/>
        </authorList>
    </citation>
    <scope>NUCLEOTIDE SEQUENCE [LARGE SCALE GENOMIC DNA]</scope>
    <source>
        <strain evidence="6">DSM 24213</strain>
    </source>
</reference>
<proteinExistence type="inferred from homology"/>
<keyword evidence="2 4" id="KW-0378">Hydrolase</keyword>
<dbReference type="GO" id="GO:0036221">
    <property type="term" value="F:UTP diphosphatase activity"/>
    <property type="evidence" value="ECO:0007669"/>
    <property type="project" value="RHEA"/>
</dbReference>
<evidence type="ECO:0000256" key="3">
    <source>
        <dbReference type="ARBA" id="ARBA00023080"/>
    </source>
</evidence>
<evidence type="ECO:0000313" key="5">
    <source>
        <dbReference type="EMBL" id="SFM49264.1"/>
    </source>
</evidence>
<dbReference type="HAMAP" id="MF_00528">
    <property type="entry name" value="Maf"/>
    <property type="match status" value="1"/>
</dbReference>
<dbReference type="GO" id="GO:0036218">
    <property type="term" value="F:dTTP diphosphatase activity"/>
    <property type="evidence" value="ECO:0007669"/>
    <property type="project" value="RHEA"/>
</dbReference>
<comment type="subcellular location">
    <subcellularLocation>
        <location evidence="4">Cytoplasm</location>
    </subcellularLocation>
</comment>
<dbReference type="InterPro" id="IPR029001">
    <property type="entry name" value="ITPase-like_fam"/>
</dbReference>
<comment type="cofactor">
    <cofactor evidence="1 4">
        <name>a divalent metal cation</name>
        <dbReference type="ChEBI" id="CHEBI:60240"/>
    </cofactor>
</comment>
<dbReference type="Proteomes" id="UP000243629">
    <property type="component" value="Unassembled WGS sequence"/>
</dbReference>
<dbReference type="AlphaFoldDB" id="A0A1I4RAD6"/>
<dbReference type="PANTHER" id="PTHR43213:SF5">
    <property type="entry name" value="BIFUNCTIONAL DTTP_UTP PYROPHOSPHATASE_METHYLTRANSFERASE PROTEIN-RELATED"/>
    <property type="match status" value="1"/>
</dbReference>
<feature type="active site" description="Proton acceptor" evidence="4">
    <location>
        <position position="72"/>
    </location>
</feature>
<dbReference type="OrthoDB" id="9807767at2"/>
<comment type="caution">
    <text evidence="4">Lacks conserved residue(s) required for the propagation of feature annotation.</text>
</comment>
<comment type="function">
    <text evidence="4">Nucleoside triphosphate pyrophosphatase that hydrolyzes dTTP and UTP. May have a dual role in cell division arrest and in preventing the incorporation of modified nucleotides into cellular nucleic acids.</text>
</comment>
<evidence type="ECO:0000256" key="1">
    <source>
        <dbReference type="ARBA" id="ARBA00001968"/>
    </source>
</evidence>
<dbReference type="InterPro" id="IPR003697">
    <property type="entry name" value="Maf-like"/>
</dbReference>
<accession>A0A1I4RAD6</accession>
<organism evidence="5 6">
    <name type="scientific">Halopseudomonas yangmingensis</name>
    <dbReference type="NCBI Taxonomy" id="1720063"/>
    <lineage>
        <taxon>Bacteria</taxon>
        <taxon>Pseudomonadati</taxon>
        <taxon>Pseudomonadota</taxon>
        <taxon>Gammaproteobacteria</taxon>
        <taxon>Pseudomonadales</taxon>
        <taxon>Pseudomonadaceae</taxon>
        <taxon>Halopseudomonas</taxon>
    </lineage>
</organism>
<protein>
    <recommendedName>
        <fullName evidence="4">dTTP/UTP pyrophosphatase</fullName>
        <shortName evidence="4">dTTPase/UTPase</shortName>
        <ecNumber evidence="4">3.6.1.9</ecNumber>
    </recommendedName>
    <alternativeName>
        <fullName evidence="4">Nucleoside triphosphate pyrophosphatase</fullName>
    </alternativeName>
    <alternativeName>
        <fullName evidence="4">Nucleotide pyrophosphatase</fullName>
        <shortName evidence="4">Nucleotide PPase</shortName>
    </alternativeName>
</protein>
<evidence type="ECO:0000256" key="2">
    <source>
        <dbReference type="ARBA" id="ARBA00022801"/>
    </source>
</evidence>
<dbReference type="Pfam" id="PF02545">
    <property type="entry name" value="Maf"/>
    <property type="match status" value="1"/>
</dbReference>
<dbReference type="CDD" id="cd00555">
    <property type="entry name" value="Maf"/>
    <property type="match status" value="1"/>
</dbReference>
<feature type="site" description="Important for substrate specificity" evidence="4">
    <location>
        <position position="14"/>
    </location>
</feature>